<comment type="subcellular location">
    <subcellularLocation>
        <location evidence="1 6">Nucleus</location>
    </subcellularLocation>
</comment>
<dbReference type="EMBL" id="CAJFCW020000003">
    <property type="protein sequence ID" value="CAG9103590.1"/>
    <property type="molecule type" value="Genomic_DNA"/>
</dbReference>
<keyword evidence="3 6" id="KW-0238">DNA-binding</keyword>
<dbReference type="PANTHER" id="PTHR11267:SF195">
    <property type="entry name" value="OPTOMOTOR-BLIND-RELATED-GENE-1, ISOFORM A"/>
    <property type="match status" value="1"/>
</dbReference>
<dbReference type="OrthoDB" id="7442607at2759"/>
<keyword evidence="4" id="KW-0804">Transcription</keyword>
<dbReference type="InterPro" id="IPR046360">
    <property type="entry name" value="T-box_DNA-bd"/>
</dbReference>
<evidence type="ECO:0000256" key="3">
    <source>
        <dbReference type="ARBA" id="ARBA00023125"/>
    </source>
</evidence>
<dbReference type="Gene3D" id="2.60.40.820">
    <property type="entry name" value="Transcription factor, T-box"/>
    <property type="match status" value="2"/>
</dbReference>
<comment type="caution">
    <text evidence="8">The sequence shown here is derived from an EMBL/GenBank/DDBJ whole genome shotgun (WGS) entry which is preliminary data.</text>
</comment>
<dbReference type="SUPFAM" id="SSF49417">
    <property type="entry name" value="p53-like transcription factors"/>
    <property type="match status" value="1"/>
</dbReference>
<dbReference type="GO" id="GO:0045893">
    <property type="term" value="P:positive regulation of DNA-templated transcription"/>
    <property type="evidence" value="ECO:0007669"/>
    <property type="project" value="InterPro"/>
</dbReference>
<dbReference type="PROSITE" id="PS01283">
    <property type="entry name" value="TBOX_1"/>
    <property type="match status" value="1"/>
</dbReference>
<evidence type="ECO:0000256" key="6">
    <source>
        <dbReference type="PROSITE-ProRule" id="PRU00201"/>
    </source>
</evidence>
<dbReference type="GO" id="GO:0000978">
    <property type="term" value="F:RNA polymerase II cis-regulatory region sequence-specific DNA binding"/>
    <property type="evidence" value="ECO:0007669"/>
    <property type="project" value="InterPro"/>
</dbReference>
<sequence>MSDLKFSIAHLIGDQATEDLPNDLKKVKVKLESSSLWRRFHSLGTEMIVTKSGRQAQYSIMVDFNCIDSMRYRYSFHQSKWIVAGPGDALLPCRVHIHADSPNKGKHWMKQTVGFDRIKLTNNQMDQNGHITELKIECNPFAKGFRECEMDQMRLLTAAHSRLQLPYDQLYPLIFGRFTLP</sequence>
<keyword evidence="9" id="KW-1185">Reference proteome</keyword>
<evidence type="ECO:0000313" key="8">
    <source>
        <dbReference type="EMBL" id="CAD5215108.1"/>
    </source>
</evidence>
<comment type="caution">
    <text evidence="6">Lacks conserved residue(s) required for the propagation of feature annotation.</text>
</comment>
<dbReference type="InterPro" id="IPR036960">
    <property type="entry name" value="T-box_sf"/>
</dbReference>
<dbReference type="PROSITE" id="PS50252">
    <property type="entry name" value="TBOX_3"/>
    <property type="match status" value="1"/>
</dbReference>
<dbReference type="GO" id="GO:0000785">
    <property type="term" value="C:chromatin"/>
    <property type="evidence" value="ECO:0007669"/>
    <property type="project" value="TreeGrafter"/>
</dbReference>
<dbReference type="Pfam" id="PF00907">
    <property type="entry name" value="T-box"/>
    <property type="match status" value="1"/>
</dbReference>
<dbReference type="GO" id="GO:0000981">
    <property type="term" value="F:DNA-binding transcription factor activity, RNA polymerase II-specific"/>
    <property type="evidence" value="ECO:0007669"/>
    <property type="project" value="TreeGrafter"/>
</dbReference>
<dbReference type="InterPro" id="IPR018186">
    <property type="entry name" value="TF_T-box_CS"/>
</dbReference>
<dbReference type="GO" id="GO:0005634">
    <property type="term" value="C:nucleus"/>
    <property type="evidence" value="ECO:0007669"/>
    <property type="project" value="UniProtKB-SubCell"/>
</dbReference>
<accession>A0A811KID4</accession>
<dbReference type="InterPro" id="IPR008967">
    <property type="entry name" value="p53-like_TF_DNA-bd_sf"/>
</dbReference>
<reference evidence="8" key="1">
    <citation type="submission" date="2020-09" db="EMBL/GenBank/DDBJ databases">
        <authorList>
            <person name="Kikuchi T."/>
        </authorList>
    </citation>
    <scope>NUCLEOTIDE SEQUENCE</scope>
    <source>
        <strain evidence="8">SH1</strain>
    </source>
</reference>
<dbReference type="SMART" id="SM00425">
    <property type="entry name" value="TBOX"/>
    <property type="match status" value="1"/>
</dbReference>
<evidence type="ECO:0000259" key="7">
    <source>
        <dbReference type="PROSITE" id="PS50252"/>
    </source>
</evidence>
<evidence type="ECO:0000313" key="9">
    <source>
        <dbReference type="Proteomes" id="UP000614601"/>
    </source>
</evidence>
<dbReference type="Proteomes" id="UP000614601">
    <property type="component" value="Unassembled WGS sequence"/>
</dbReference>
<keyword evidence="2" id="KW-0805">Transcription regulation</keyword>
<feature type="domain" description="T-box" evidence="7">
    <location>
        <begin position="31"/>
        <end position="131"/>
    </location>
</feature>
<dbReference type="AlphaFoldDB" id="A0A811KID4"/>
<dbReference type="PANTHER" id="PTHR11267">
    <property type="entry name" value="T-BOX PROTEIN-RELATED"/>
    <property type="match status" value="1"/>
</dbReference>
<organism evidence="8 9">
    <name type="scientific">Bursaphelenchus okinawaensis</name>
    <dbReference type="NCBI Taxonomy" id="465554"/>
    <lineage>
        <taxon>Eukaryota</taxon>
        <taxon>Metazoa</taxon>
        <taxon>Ecdysozoa</taxon>
        <taxon>Nematoda</taxon>
        <taxon>Chromadorea</taxon>
        <taxon>Rhabditida</taxon>
        <taxon>Tylenchina</taxon>
        <taxon>Tylenchomorpha</taxon>
        <taxon>Aphelenchoidea</taxon>
        <taxon>Aphelenchoididae</taxon>
        <taxon>Bursaphelenchus</taxon>
    </lineage>
</organism>
<evidence type="ECO:0000256" key="2">
    <source>
        <dbReference type="ARBA" id="ARBA00023015"/>
    </source>
</evidence>
<evidence type="ECO:0000256" key="1">
    <source>
        <dbReference type="ARBA" id="ARBA00004123"/>
    </source>
</evidence>
<dbReference type="PROSITE" id="PS01264">
    <property type="entry name" value="TBOX_2"/>
    <property type="match status" value="1"/>
</dbReference>
<dbReference type="GO" id="GO:0001708">
    <property type="term" value="P:cell fate specification"/>
    <property type="evidence" value="ECO:0007669"/>
    <property type="project" value="TreeGrafter"/>
</dbReference>
<evidence type="ECO:0000256" key="5">
    <source>
        <dbReference type="ARBA" id="ARBA00023242"/>
    </source>
</evidence>
<gene>
    <name evidence="8" type="ORF">BOKJ2_LOCUS5928</name>
</gene>
<protein>
    <recommendedName>
        <fullName evidence="7">T-box domain-containing protein</fullName>
    </recommendedName>
</protein>
<keyword evidence="5 6" id="KW-0539">Nucleus</keyword>
<evidence type="ECO:0000256" key="4">
    <source>
        <dbReference type="ARBA" id="ARBA00023163"/>
    </source>
</evidence>
<proteinExistence type="predicted"/>
<name>A0A811KID4_9BILA</name>
<dbReference type="InterPro" id="IPR001699">
    <property type="entry name" value="TF_T-box"/>
</dbReference>
<dbReference type="Proteomes" id="UP000783686">
    <property type="component" value="Unassembled WGS sequence"/>
</dbReference>
<dbReference type="EMBL" id="CAJFDH010000003">
    <property type="protein sequence ID" value="CAD5215108.1"/>
    <property type="molecule type" value="Genomic_DNA"/>
</dbReference>